<dbReference type="Pfam" id="PF03061">
    <property type="entry name" value="4HBT"/>
    <property type="match status" value="1"/>
</dbReference>
<gene>
    <name evidence="5" type="ORF">O0V09_04405</name>
</gene>
<dbReference type="GO" id="GO:0009062">
    <property type="term" value="P:fatty acid catabolic process"/>
    <property type="evidence" value="ECO:0007669"/>
    <property type="project" value="TreeGrafter"/>
</dbReference>
<comment type="caution">
    <text evidence="5">The sequence shown here is derived from an EMBL/GenBank/DDBJ whole genome shotgun (WGS) entry which is preliminary data.</text>
</comment>
<evidence type="ECO:0000256" key="2">
    <source>
        <dbReference type="ARBA" id="ARBA00022801"/>
    </source>
</evidence>
<evidence type="ECO:0000256" key="3">
    <source>
        <dbReference type="PROSITE-ProRule" id="PRU01106"/>
    </source>
</evidence>
<feature type="domain" description="HotDog ACOT-type" evidence="4">
    <location>
        <begin position="1"/>
        <end position="109"/>
    </location>
</feature>
<proteinExistence type="inferred from homology"/>
<dbReference type="Gene3D" id="3.10.129.10">
    <property type="entry name" value="Hotdog Thioesterase"/>
    <property type="match status" value="1"/>
</dbReference>
<dbReference type="EMBL" id="JAPTGG010000003">
    <property type="protein sequence ID" value="MCZ0864426.1"/>
    <property type="molecule type" value="Genomic_DNA"/>
</dbReference>
<dbReference type="GO" id="GO:0052816">
    <property type="term" value="F:long-chain fatty acyl-CoA hydrolase activity"/>
    <property type="evidence" value="ECO:0007669"/>
    <property type="project" value="TreeGrafter"/>
</dbReference>
<dbReference type="AlphaFoldDB" id="A0A9J6RJ61"/>
<evidence type="ECO:0000313" key="6">
    <source>
        <dbReference type="Proteomes" id="UP001069090"/>
    </source>
</evidence>
<dbReference type="SUPFAM" id="SSF54637">
    <property type="entry name" value="Thioesterase/thiol ester dehydrase-isomerase"/>
    <property type="match status" value="1"/>
</dbReference>
<reference evidence="5 6" key="1">
    <citation type="submission" date="2022-12" db="EMBL/GenBank/DDBJ databases">
        <title>Dasania phycosphaerae sp. nov., isolated from particulate material of the south coast of Korea.</title>
        <authorList>
            <person name="Jiang Y."/>
        </authorList>
    </citation>
    <scope>NUCLEOTIDE SEQUENCE [LARGE SCALE GENOMIC DNA]</scope>
    <source>
        <strain evidence="5 6">GY-19</strain>
    </source>
</reference>
<dbReference type="InterPro" id="IPR029069">
    <property type="entry name" value="HotDog_dom_sf"/>
</dbReference>
<dbReference type="GO" id="GO:0005829">
    <property type="term" value="C:cytosol"/>
    <property type="evidence" value="ECO:0007669"/>
    <property type="project" value="TreeGrafter"/>
</dbReference>
<dbReference type="RefSeq" id="WP_258330582.1">
    <property type="nucleotide sequence ID" value="NZ_JAPTGG010000003.1"/>
</dbReference>
<name>A0A9J6RJ61_9GAMM</name>
<evidence type="ECO:0000259" key="4">
    <source>
        <dbReference type="PROSITE" id="PS51770"/>
    </source>
</evidence>
<dbReference type="InterPro" id="IPR006683">
    <property type="entry name" value="Thioestr_dom"/>
</dbReference>
<protein>
    <submittedName>
        <fullName evidence="5">Acyl-CoA thioesterase</fullName>
    </submittedName>
</protein>
<keyword evidence="6" id="KW-1185">Reference proteome</keyword>
<dbReference type="InterPro" id="IPR040170">
    <property type="entry name" value="Cytosol_ACT"/>
</dbReference>
<evidence type="ECO:0000256" key="1">
    <source>
        <dbReference type="ARBA" id="ARBA00010458"/>
    </source>
</evidence>
<dbReference type="GO" id="GO:0006637">
    <property type="term" value="P:acyl-CoA metabolic process"/>
    <property type="evidence" value="ECO:0007669"/>
    <property type="project" value="TreeGrafter"/>
</dbReference>
<accession>A0A9J6RJ61</accession>
<keyword evidence="2 3" id="KW-0378">Hydrolase</keyword>
<evidence type="ECO:0000313" key="5">
    <source>
        <dbReference type="EMBL" id="MCZ0864426.1"/>
    </source>
</evidence>
<dbReference type="InterPro" id="IPR033120">
    <property type="entry name" value="HOTDOG_ACOT"/>
</dbReference>
<organism evidence="5 6">
    <name type="scientific">Dasania phycosphaerae</name>
    <dbReference type="NCBI Taxonomy" id="2950436"/>
    <lineage>
        <taxon>Bacteria</taxon>
        <taxon>Pseudomonadati</taxon>
        <taxon>Pseudomonadota</taxon>
        <taxon>Gammaproteobacteria</taxon>
        <taxon>Cellvibrionales</taxon>
        <taxon>Spongiibacteraceae</taxon>
        <taxon>Dasania</taxon>
    </lineage>
</organism>
<dbReference type="Proteomes" id="UP001069090">
    <property type="component" value="Unassembled WGS sequence"/>
</dbReference>
<dbReference type="CDD" id="cd03442">
    <property type="entry name" value="BFIT_BACH"/>
    <property type="match status" value="1"/>
</dbReference>
<dbReference type="PROSITE" id="PS51770">
    <property type="entry name" value="HOTDOG_ACOT"/>
    <property type="match status" value="1"/>
</dbReference>
<sequence>MKFYTRRIVKPTDLNPSNTLFGGQLLSWIDEEAAIFASCQMNTQMIVTKFISEIDFKKPAVSGDVIEFGLSVTNVGTTSLTVNCEVRKKATNEIIISIDKMVFVALDQQGMPTVYNYKLSA</sequence>
<dbReference type="PANTHER" id="PTHR11049">
    <property type="entry name" value="ACYL COENZYME A THIOESTER HYDROLASE"/>
    <property type="match status" value="1"/>
</dbReference>
<dbReference type="PANTHER" id="PTHR11049:SF31">
    <property type="entry name" value="HOTDOG ACOT-TYPE DOMAIN-CONTAINING PROTEIN"/>
    <property type="match status" value="1"/>
</dbReference>
<comment type="similarity">
    <text evidence="1">Belongs to the acyl coenzyme A hydrolase family.</text>
</comment>